<comment type="caution">
    <text evidence="1">The sequence shown here is derived from an EMBL/GenBank/DDBJ whole genome shotgun (WGS) entry which is preliminary data.</text>
</comment>
<reference evidence="1 2" key="1">
    <citation type="journal article" date="2015" name="Nat. Commun.">
        <title>Lucilia cuprina genome unlocks parasitic fly biology to underpin future interventions.</title>
        <authorList>
            <person name="Anstead C.A."/>
            <person name="Korhonen P.K."/>
            <person name="Young N.D."/>
            <person name="Hall R.S."/>
            <person name="Jex A.R."/>
            <person name="Murali S.C."/>
            <person name="Hughes D.S."/>
            <person name="Lee S.F."/>
            <person name="Perry T."/>
            <person name="Stroehlein A.J."/>
            <person name="Ansell B.R."/>
            <person name="Breugelmans B."/>
            <person name="Hofmann A."/>
            <person name="Qu J."/>
            <person name="Dugan S."/>
            <person name="Lee S.L."/>
            <person name="Chao H."/>
            <person name="Dinh H."/>
            <person name="Han Y."/>
            <person name="Doddapaneni H.V."/>
            <person name="Worley K.C."/>
            <person name="Muzny D.M."/>
            <person name="Ioannidis P."/>
            <person name="Waterhouse R.M."/>
            <person name="Zdobnov E.M."/>
            <person name="James P.J."/>
            <person name="Bagnall N.H."/>
            <person name="Kotze A.C."/>
            <person name="Gibbs R.A."/>
            <person name="Richards S."/>
            <person name="Batterham P."/>
            <person name="Gasser R.B."/>
        </authorList>
    </citation>
    <scope>NUCLEOTIDE SEQUENCE [LARGE SCALE GENOMIC DNA]</scope>
    <source>
        <strain evidence="1 2">LS</strain>
        <tissue evidence="1">Full body</tissue>
    </source>
</reference>
<dbReference type="AlphaFoldDB" id="A0A0L0BTC2"/>
<evidence type="ECO:0000313" key="2">
    <source>
        <dbReference type="Proteomes" id="UP000037069"/>
    </source>
</evidence>
<dbReference type="Proteomes" id="UP000037069">
    <property type="component" value="Unassembled WGS sequence"/>
</dbReference>
<evidence type="ECO:0000313" key="1">
    <source>
        <dbReference type="EMBL" id="KNC22454.1"/>
    </source>
</evidence>
<accession>A0A0L0BTC2</accession>
<dbReference type="EMBL" id="JRES01001496">
    <property type="protein sequence ID" value="KNC22454.1"/>
    <property type="molecule type" value="Genomic_DNA"/>
</dbReference>
<organism evidence="1 2">
    <name type="scientific">Lucilia cuprina</name>
    <name type="common">Green bottle fly</name>
    <name type="synonym">Australian sheep blowfly</name>
    <dbReference type="NCBI Taxonomy" id="7375"/>
    <lineage>
        <taxon>Eukaryota</taxon>
        <taxon>Metazoa</taxon>
        <taxon>Ecdysozoa</taxon>
        <taxon>Arthropoda</taxon>
        <taxon>Hexapoda</taxon>
        <taxon>Insecta</taxon>
        <taxon>Pterygota</taxon>
        <taxon>Neoptera</taxon>
        <taxon>Endopterygota</taxon>
        <taxon>Diptera</taxon>
        <taxon>Brachycera</taxon>
        <taxon>Muscomorpha</taxon>
        <taxon>Oestroidea</taxon>
        <taxon>Calliphoridae</taxon>
        <taxon>Luciliinae</taxon>
        <taxon>Lucilia</taxon>
    </lineage>
</organism>
<name>A0A0L0BTC2_LUCCU</name>
<gene>
    <name evidence="1" type="ORF">FF38_13598</name>
</gene>
<proteinExistence type="predicted"/>
<keyword evidence="2" id="KW-1185">Reference proteome</keyword>
<protein>
    <submittedName>
        <fullName evidence="1">Uncharacterized protein</fullName>
    </submittedName>
</protein>
<sequence>MVSMPDANINKDAKQITESSPISIYLSMKNFNNIPSKKCVEKDVVFSSQLKMVRNNQKFLDVLNKEISMGLDLETLKYYTNTSIFDKIFADYNKDQPTCYKLANNTKNRKMVLKNLKSLKEKIENTSKHLFEISDNQNIPFENTSNISNLFEELNNLESTQLRVKLPQQNYNTKLTEDEKCALEALITLFEGPEIENECATIDVSKVECFDSKANSIERILEYLKEEIETKPEILEISNTSKKEFESNNKCFSSSLFRLDNMSNRNNTVVNQFQNKISKSNLIKQNCTNLYENNKDFDNAKEFRNYSMDYDIVSPILDKENMIIDKVTKGNNKSDELSIDSDKSGLLEKDKILGPFEITDSSLDLSRFESYQKIPNPDEKSNRSVVRLPASGLLAYGYCTFPDCCKYRFKINLDESVSVHRTGEIYHGKDQNRVGQIHGVKRAIVKKALKNKKGYVYRKEQILKASDGIAQTGNFQDIHNLSMLRKCKSHGKYDNFYDDNPLMSIKCSKDYMKAMFSM</sequence>